<dbReference type="GO" id="GO:0005737">
    <property type="term" value="C:cytoplasm"/>
    <property type="evidence" value="ECO:0007669"/>
    <property type="project" value="TreeGrafter"/>
</dbReference>
<dbReference type="PANTHER" id="PTHR43441">
    <property type="entry name" value="RIBOSOMAL-PROTEIN-SERINE ACETYLTRANSFERASE"/>
    <property type="match status" value="1"/>
</dbReference>
<dbReference type="Gene3D" id="3.40.630.30">
    <property type="match status" value="1"/>
</dbReference>
<reference evidence="2 3" key="1">
    <citation type="submission" date="2016-07" db="EMBL/GenBank/DDBJ databases">
        <title>Draft Genome Sequence of Bifidobacterium adolescentis strain Km 4.</title>
        <authorList>
            <person name="Danilenko V.N."/>
        </authorList>
    </citation>
    <scope>NUCLEOTIDE SEQUENCE [LARGE SCALE GENOMIC DNA]</scope>
    <source>
        <strain evidence="2 3">Km 4</strain>
    </source>
</reference>
<dbReference type="GO" id="GO:0008999">
    <property type="term" value="F:protein-N-terminal-alanine acetyltransferase activity"/>
    <property type="evidence" value="ECO:0007669"/>
    <property type="project" value="TreeGrafter"/>
</dbReference>
<evidence type="ECO:0000313" key="3">
    <source>
        <dbReference type="Proteomes" id="UP000175684"/>
    </source>
</evidence>
<dbReference type="InterPro" id="IPR016181">
    <property type="entry name" value="Acyl_CoA_acyltransferase"/>
</dbReference>
<gene>
    <name evidence="2" type="ORF">BBK15_01420</name>
</gene>
<dbReference type="PROSITE" id="PS51186">
    <property type="entry name" value="GNAT"/>
    <property type="match status" value="1"/>
</dbReference>
<evidence type="ECO:0000313" key="2">
    <source>
        <dbReference type="EMBL" id="OFA35981.1"/>
    </source>
</evidence>
<comment type="caution">
    <text evidence="2">The sequence shown here is derived from an EMBL/GenBank/DDBJ whole genome shotgun (WGS) entry which is preliminary data.</text>
</comment>
<dbReference type="GO" id="GO:1990189">
    <property type="term" value="F:protein N-terminal-serine acetyltransferase activity"/>
    <property type="evidence" value="ECO:0007669"/>
    <property type="project" value="TreeGrafter"/>
</dbReference>
<dbReference type="PANTHER" id="PTHR43441:SF10">
    <property type="entry name" value="ACETYLTRANSFERASE"/>
    <property type="match status" value="1"/>
</dbReference>
<proteinExistence type="predicted"/>
<dbReference type="AlphaFoldDB" id="A0A1E7Y279"/>
<dbReference type="Proteomes" id="UP000175684">
    <property type="component" value="Unassembled WGS sequence"/>
</dbReference>
<keyword evidence="2" id="KW-0808">Transferase</keyword>
<accession>A0A1E7Y279</accession>
<dbReference type="Pfam" id="PF13302">
    <property type="entry name" value="Acetyltransf_3"/>
    <property type="match status" value="1"/>
</dbReference>
<sequence>MMILQSLSDMMRRPGNNSFEMPEFIQSHSMRVPVSLRPLTGADYDEWNEVRWRNDAWLKPWESGDPLHGAPITYKEWMKQLRRNERAGTGAVFAIEQHGRIVGQISLGAICYGAMRSGVVGYWVDERCAGRGYAPMAVALLADWAMFDPTGPRLHRMEIDILPENKRSRAVARKVGATLEGVLRAYMYVNGQWRDHESYVLMAEDAPNGFTARLMTGNSPS</sequence>
<dbReference type="EMBL" id="MAXD01000001">
    <property type="protein sequence ID" value="OFA35981.1"/>
    <property type="molecule type" value="Genomic_DNA"/>
</dbReference>
<dbReference type="InterPro" id="IPR000182">
    <property type="entry name" value="GNAT_dom"/>
</dbReference>
<evidence type="ECO:0000259" key="1">
    <source>
        <dbReference type="PROSITE" id="PS51186"/>
    </source>
</evidence>
<dbReference type="InterPro" id="IPR051908">
    <property type="entry name" value="Ribosomal_N-acetyltransferase"/>
</dbReference>
<organism evidence="2 3">
    <name type="scientific">Bifidobacterium adolescentis</name>
    <dbReference type="NCBI Taxonomy" id="1680"/>
    <lineage>
        <taxon>Bacteria</taxon>
        <taxon>Bacillati</taxon>
        <taxon>Actinomycetota</taxon>
        <taxon>Actinomycetes</taxon>
        <taxon>Bifidobacteriales</taxon>
        <taxon>Bifidobacteriaceae</taxon>
        <taxon>Bifidobacterium</taxon>
    </lineage>
</organism>
<protein>
    <submittedName>
        <fullName evidence="2">Acetyltransferase</fullName>
    </submittedName>
</protein>
<feature type="domain" description="N-acetyltransferase" evidence="1">
    <location>
        <begin position="34"/>
        <end position="207"/>
    </location>
</feature>
<name>A0A1E7Y279_BIFAD</name>
<dbReference type="SUPFAM" id="SSF55729">
    <property type="entry name" value="Acyl-CoA N-acyltransferases (Nat)"/>
    <property type="match status" value="1"/>
</dbReference>